<reference evidence="1" key="2">
    <citation type="journal article" date="2022" name="New Phytol.">
        <title>Evolutionary transition to the ectomycorrhizal habit in the genomes of a hyperdiverse lineage of mushroom-forming fungi.</title>
        <authorList>
            <person name="Looney B."/>
            <person name="Miyauchi S."/>
            <person name="Morin E."/>
            <person name="Drula E."/>
            <person name="Courty P.E."/>
            <person name="Kohler A."/>
            <person name="Kuo A."/>
            <person name="LaButti K."/>
            <person name="Pangilinan J."/>
            <person name="Lipzen A."/>
            <person name="Riley R."/>
            <person name="Andreopoulos W."/>
            <person name="He G."/>
            <person name="Johnson J."/>
            <person name="Nolan M."/>
            <person name="Tritt A."/>
            <person name="Barry K.W."/>
            <person name="Grigoriev I.V."/>
            <person name="Nagy L.G."/>
            <person name="Hibbett D."/>
            <person name="Henrissat B."/>
            <person name="Matheny P.B."/>
            <person name="Labbe J."/>
            <person name="Martin F.M."/>
        </authorList>
    </citation>
    <scope>NUCLEOTIDE SEQUENCE</scope>
    <source>
        <strain evidence="1">HHB10654</strain>
    </source>
</reference>
<sequence>MIPRISLLVLAFFLLAMTASAAPTKALKQFKIKRGDPVVKRSPLERRSRCAPVVDGFDALSHADPRPKPIRAEGHARRMVRSLFVARYTQSDCPLHRYPSL</sequence>
<dbReference type="Proteomes" id="UP000814140">
    <property type="component" value="Unassembled WGS sequence"/>
</dbReference>
<reference evidence="1" key="1">
    <citation type="submission" date="2021-03" db="EMBL/GenBank/DDBJ databases">
        <authorList>
            <consortium name="DOE Joint Genome Institute"/>
            <person name="Ahrendt S."/>
            <person name="Looney B.P."/>
            <person name="Miyauchi S."/>
            <person name="Morin E."/>
            <person name="Drula E."/>
            <person name="Courty P.E."/>
            <person name="Chicoki N."/>
            <person name="Fauchery L."/>
            <person name="Kohler A."/>
            <person name="Kuo A."/>
            <person name="Labutti K."/>
            <person name="Pangilinan J."/>
            <person name="Lipzen A."/>
            <person name="Riley R."/>
            <person name="Andreopoulos W."/>
            <person name="He G."/>
            <person name="Johnson J."/>
            <person name="Barry K.W."/>
            <person name="Grigoriev I.V."/>
            <person name="Nagy L."/>
            <person name="Hibbett D."/>
            <person name="Henrissat B."/>
            <person name="Matheny P.B."/>
            <person name="Labbe J."/>
            <person name="Martin F."/>
        </authorList>
    </citation>
    <scope>NUCLEOTIDE SEQUENCE</scope>
    <source>
        <strain evidence="1">HHB10654</strain>
    </source>
</reference>
<keyword evidence="2" id="KW-1185">Reference proteome</keyword>
<proteinExistence type="predicted"/>
<comment type="caution">
    <text evidence="1">The sequence shown here is derived from an EMBL/GenBank/DDBJ whole genome shotgun (WGS) entry which is preliminary data.</text>
</comment>
<dbReference type="EMBL" id="MU277216">
    <property type="protein sequence ID" value="KAI0060776.1"/>
    <property type="molecule type" value="Genomic_DNA"/>
</dbReference>
<protein>
    <submittedName>
        <fullName evidence="1">Uncharacterized protein</fullName>
    </submittedName>
</protein>
<organism evidence="1 2">
    <name type="scientific">Artomyces pyxidatus</name>
    <dbReference type="NCBI Taxonomy" id="48021"/>
    <lineage>
        <taxon>Eukaryota</taxon>
        <taxon>Fungi</taxon>
        <taxon>Dikarya</taxon>
        <taxon>Basidiomycota</taxon>
        <taxon>Agaricomycotina</taxon>
        <taxon>Agaricomycetes</taxon>
        <taxon>Russulales</taxon>
        <taxon>Auriscalpiaceae</taxon>
        <taxon>Artomyces</taxon>
    </lineage>
</organism>
<accession>A0ACB8SXZ1</accession>
<gene>
    <name evidence="1" type="ORF">BV25DRAFT_1827321</name>
</gene>
<evidence type="ECO:0000313" key="2">
    <source>
        <dbReference type="Proteomes" id="UP000814140"/>
    </source>
</evidence>
<name>A0ACB8SXZ1_9AGAM</name>
<evidence type="ECO:0000313" key="1">
    <source>
        <dbReference type="EMBL" id="KAI0060776.1"/>
    </source>
</evidence>